<evidence type="ECO:0000313" key="3">
    <source>
        <dbReference type="Proteomes" id="UP000823046"/>
    </source>
</evidence>
<reference evidence="2 3" key="1">
    <citation type="journal article" date="2020" name="bioRxiv">
        <title>Metabolic contributions of an alphaproteobacterial endosymbiont in the apicomplexan Cardiosporidium cionae.</title>
        <authorList>
            <person name="Hunter E.S."/>
            <person name="Paight C.J."/>
            <person name="Lane C.E."/>
        </authorList>
    </citation>
    <scope>NUCLEOTIDE SEQUENCE [LARGE SCALE GENOMIC DNA]</scope>
    <source>
        <strain evidence="2">ESH_2018</strain>
    </source>
</reference>
<dbReference type="Proteomes" id="UP000823046">
    <property type="component" value="Unassembled WGS sequence"/>
</dbReference>
<name>A0ABQ7JFZ8_9APIC</name>
<organism evidence="2 3">
    <name type="scientific">Cardiosporidium cionae</name>
    <dbReference type="NCBI Taxonomy" id="476202"/>
    <lineage>
        <taxon>Eukaryota</taxon>
        <taxon>Sar</taxon>
        <taxon>Alveolata</taxon>
        <taxon>Apicomplexa</taxon>
        <taxon>Aconoidasida</taxon>
        <taxon>Nephromycida</taxon>
        <taxon>Cardiosporidium</taxon>
    </lineage>
</organism>
<comment type="caution">
    <text evidence="2">The sequence shown here is derived from an EMBL/GenBank/DDBJ whole genome shotgun (WGS) entry which is preliminary data.</text>
</comment>
<dbReference type="SUPFAM" id="SSF57184">
    <property type="entry name" value="Growth factor receptor domain"/>
    <property type="match status" value="2"/>
</dbReference>
<sequence length="715" mass="80145">MQVFLMDSNSIPPKSATLDVSLPKSICPDGYTFDSSGKLCILESASNFVLECPEGCTVNLEGTCNCSEEVEIIYNCPTGYVLSTLKQEDKDNTVNTSNPDHKRNHPYHPLKSSSSEIQGEKNNMKAMEPIQQVCMKKRQRPAHVTCPDGTVIRENVCLDPQVIPPTNICEDGSDPSENVCVKKEEQPSLEVCPEKSILRERIIVWEPVSAVNLERDNSMAEQNTNVSPLQGLLTNGDNSPVFSSNPQGREQIDHVRDDQHDRDRLFNKVSLISQDDRDERMLSVINQNVNVEKTSHSPDKNYHRERKSSNVATGTGNIITSVVKECYSTNSYKAKQLCPANHILDGDVCRHQLVERVDMHCEEGYYIDERSHSCIKEVPSNPVYFCEEGYYLESHQCVKIEMHPPSSRCRDGYTYDAEEKMCIKIIKEAPHITCTESDALFDGENCEVRLSAPIQIRCDNGTMINDVCVERHIIPSKPVCLEGYNLDKERFRCTTFNVAPVKFACQDDDQLMDQNQCLESKTYPTELQCPASFTRENNICKKETVMQMKVQCPENYTLMGTECVTHTEKPANLQCEHGFTLANNGDFGEKTCEAVDTIPPATRCATGGFFEKEGKCIRQVKRPGIATCPHDDVYEGSRCVHISVTTPSLECPLNMYLDATGTLCSPTLTANKAEDFEKIENDDSNSANEHILSNTKENHPSADVDKSLLGRKNIP</sequence>
<proteinExistence type="predicted"/>
<protein>
    <submittedName>
        <fullName evidence="2">Oocyst wall protein OWP3</fullName>
    </submittedName>
</protein>
<feature type="compositionally biased region" description="Basic and acidic residues" evidence="1">
    <location>
        <begin position="696"/>
        <end position="708"/>
    </location>
</feature>
<keyword evidence="3" id="KW-1185">Reference proteome</keyword>
<dbReference type="EMBL" id="JADAQX010000013">
    <property type="protein sequence ID" value="KAF8822946.1"/>
    <property type="molecule type" value="Genomic_DNA"/>
</dbReference>
<dbReference type="InterPro" id="IPR009030">
    <property type="entry name" value="Growth_fac_rcpt_cys_sf"/>
</dbReference>
<accession>A0ABQ7JFZ8</accession>
<gene>
    <name evidence="2" type="primary">OWP3</name>
    <name evidence="2" type="ORF">IE077_001903</name>
</gene>
<evidence type="ECO:0000313" key="2">
    <source>
        <dbReference type="EMBL" id="KAF8822946.1"/>
    </source>
</evidence>
<evidence type="ECO:0000256" key="1">
    <source>
        <dbReference type="SAM" id="MobiDB-lite"/>
    </source>
</evidence>
<feature type="region of interest" description="Disordered" evidence="1">
    <location>
        <begin position="680"/>
        <end position="715"/>
    </location>
</feature>
<feature type="region of interest" description="Disordered" evidence="1">
    <location>
        <begin position="87"/>
        <end position="117"/>
    </location>
</feature>
<feature type="compositionally biased region" description="Polar residues" evidence="1">
    <location>
        <begin position="684"/>
        <end position="695"/>
    </location>
</feature>